<gene>
    <name evidence="9" type="ORF">D5R95_07450</name>
</gene>
<dbReference type="Gene3D" id="1.20.120.1220">
    <property type="match status" value="1"/>
</dbReference>
<feature type="domain" description="Prepilin type IV endopeptidase peptidase" evidence="7">
    <location>
        <begin position="9"/>
        <end position="131"/>
    </location>
</feature>
<comment type="caution">
    <text evidence="9">The sequence shown here is derived from an EMBL/GenBank/DDBJ whole genome shotgun (WGS) entry which is preliminary data.</text>
</comment>
<keyword evidence="3 6" id="KW-0812">Transmembrane</keyword>
<evidence type="ECO:0000259" key="7">
    <source>
        <dbReference type="Pfam" id="PF01478"/>
    </source>
</evidence>
<dbReference type="Pfam" id="PF01478">
    <property type="entry name" value="Peptidase_A24"/>
    <property type="match status" value="1"/>
</dbReference>
<keyword evidence="4 6" id="KW-1133">Transmembrane helix</keyword>
<dbReference type="InterPro" id="IPR052218">
    <property type="entry name" value="Preflagellin_Peptidase"/>
</dbReference>
<dbReference type="Gene3D" id="6.10.250.3240">
    <property type="match status" value="1"/>
</dbReference>
<dbReference type="PANTHER" id="PTHR36506:SF1">
    <property type="entry name" value="PREFLAGELLIN PEPTIDASE"/>
    <property type="match status" value="1"/>
</dbReference>
<dbReference type="PANTHER" id="PTHR36506">
    <property type="entry name" value="PREFLAGELLIN PEPTIDASE"/>
    <property type="match status" value="1"/>
</dbReference>
<dbReference type="AlphaFoldDB" id="A0A424YTG3"/>
<accession>A0A424YTG3</accession>
<evidence type="ECO:0000256" key="6">
    <source>
        <dbReference type="SAM" id="Phobius"/>
    </source>
</evidence>
<dbReference type="RefSeq" id="WP_259135674.1">
    <property type="nucleotide sequence ID" value="NZ_JANUCS010000021.1"/>
</dbReference>
<feature type="transmembrane region" description="Helical" evidence="6">
    <location>
        <begin position="44"/>
        <end position="73"/>
    </location>
</feature>
<evidence type="ECO:0000256" key="1">
    <source>
        <dbReference type="ARBA" id="ARBA00004651"/>
    </source>
</evidence>
<evidence type="ECO:0000256" key="3">
    <source>
        <dbReference type="ARBA" id="ARBA00022692"/>
    </source>
</evidence>
<reference evidence="9 10" key="1">
    <citation type="submission" date="2018-08" db="EMBL/GenBank/DDBJ databases">
        <title>The metabolism and importance of syntrophic acetate oxidation coupled to methane or sulfide production in haloalkaline environments.</title>
        <authorList>
            <person name="Timmers P.H.A."/>
            <person name="Vavourakis C.D."/>
            <person name="Sorokin D.Y."/>
            <person name="Sinninghe Damste J.S."/>
            <person name="Muyzer G."/>
            <person name="Stams A.J.M."/>
            <person name="Plugge C.M."/>
        </authorList>
    </citation>
    <scope>NUCLEOTIDE SEQUENCE [LARGE SCALE GENOMIC DNA]</scope>
    <source>
        <strain evidence="9">MSAO_Arc3</strain>
    </source>
</reference>
<proteinExistence type="predicted"/>
<dbReference type="InterPro" id="IPR000045">
    <property type="entry name" value="Prepilin_IV_endopep_pep"/>
</dbReference>
<evidence type="ECO:0000313" key="10">
    <source>
        <dbReference type="Proteomes" id="UP000284763"/>
    </source>
</evidence>
<dbReference type="Pfam" id="PF06847">
    <property type="entry name" value="Arc_PepC_II"/>
    <property type="match status" value="1"/>
</dbReference>
<keyword evidence="2" id="KW-1003">Cell membrane</keyword>
<evidence type="ECO:0000256" key="5">
    <source>
        <dbReference type="ARBA" id="ARBA00023136"/>
    </source>
</evidence>
<evidence type="ECO:0000256" key="2">
    <source>
        <dbReference type="ARBA" id="ARBA00022475"/>
    </source>
</evidence>
<evidence type="ECO:0000256" key="4">
    <source>
        <dbReference type="ARBA" id="ARBA00022989"/>
    </source>
</evidence>
<keyword evidence="5 6" id="KW-0472">Membrane</keyword>
<dbReference type="InterPro" id="IPR009655">
    <property type="entry name" value="Preflagellin_peptidase_C"/>
</dbReference>
<feature type="domain" description="Preflagellin peptidase C-terminal" evidence="8">
    <location>
        <begin position="152"/>
        <end position="243"/>
    </location>
</feature>
<name>A0A424YTG3_9EURY</name>
<feature type="transmembrane region" description="Helical" evidence="6">
    <location>
        <begin position="116"/>
        <end position="142"/>
    </location>
</feature>
<dbReference type="GO" id="GO:0004190">
    <property type="term" value="F:aspartic-type endopeptidase activity"/>
    <property type="evidence" value="ECO:0007669"/>
    <property type="project" value="InterPro"/>
</dbReference>
<feature type="transmembrane region" description="Helical" evidence="6">
    <location>
        <begin position="85"/>
        <end position="110"/>
    </location>
</feature>
<evidence type="ECO:0000313" key="9">
    <source>
        <dbReference type="EMBL" id="RQD82228.1"/>
    </source>
</evidence>
<organism evidence="9 10">
    <name type="scientific">Methanosalsum natronophilum</name>
    <dbReference type="NCBI Taxonomy" id="768733"/>
    <lineage>
        <taxon>Archaea</taxon>
        <taxon>Methanobacteriati</taxon>
        <taxon>Methanobacteriota</taxon>
        <taxon>Stenosarchaea group</taxon>
        <taxon>Methanomicrobia</taxon>
        <taxon>Methanosarcinales</taxon>
        <taxon>Methanosarcinaceae</taxon>
        <taxon>Methanosalsum</taxon>
    </lineage>
</organism>
<protein>
    <submittedName>
        <fullName evidence="9">Peptidase A24</fullName>
    </submittedName>
</protein>
<evidence type="ECO:0000259" key="8">
    <source>
        <dbReference type="Pfam" id="PF06847"/>
    </source>
</evidence>
<dbReference type="Proteomes" id="UP000284763">
    <property type="component" value="Unassembled WGS sequence"/>
</dbReference>
<feature type="transmembrane region" description="Helical" evidence="6">
    <location>
        <begin position="226"/>
        <end position="249"/>
    </location>
</feature>
<dbReference type="GO" id="GO:0005886">
    <property type="term" value="C:plasma membrane"/>
    <property type="evidence" value="ECO:0007669"/>
    <property type="project" value="UniProtKB-SubCell"/>
</dbReference>
<comment type="subcellular location">
    <subcellularLocation>
        <location evidence="1">Cell membrane</location>
        <topology evidence="1">Multi-pass membrane protein</topology>
    </subcellularLocation>
</comment>
<sequence>MIELFKILICLPFLLYASYSDIKTRRVSNDVWKLMIVAGSPFILYEIIVYGLSHIIHLMISFGFIFVFVYILFYLNAFGGADAKAFMVIALIIPSYPIIDLLGQTIPIYGPPFIDLFAFSVFTNSIILTIVVPLGLFIYNLIKVPFSEVLRRPFYLFIGYMHPISELRDRHLKLIEKYDKMDDGTIKTSFSRSGTEINHENIRKLETYSKNGLIGKRVWVTPGLPFMIPITAGFISAVLLGDIIFHLTLNYLV</sequence>
<dbReference type="EMBL" id="QZAB01000465">
    <property type="protein sequence ID" value="RQD82228.1"/>
    <property type="molecule type" value="Genomic_DNA"/>
</dbReference>